<keyword evidence="3" id="KW-1185">Reference proteome</keyword>
<reference evidence="3" key="1">
    <citation type="submission" date="2016-10" db="EMBL/GenBank/DDBJ databases">
        <authorList>
            <person name="Varghese N."/>
            <person name="Submissions S."/>
        </authorList>
    </citation>
    <scope>NUCLEOTIDE SEQUENCE [LARGE SCALE GENOMIC DNA]</scope>
    <source>
        <strain evidence="3">DSM 9751</strain>
    </source>
</reference>
<name>A0A1H4JKG1_9PSED</name>
<dbReference type="NCBIfam" id="TIGR01549">
    <property type="entry name" value="HAD-SF-IA-v1"/>
    <property type="match status" value="1"/>
</dbReference>
<evidence type="ECO:0000256" key="1">
    <source>
        <dbReference type="SAM" id="Phobius"/>
    </source>
</evidence>
<evidence type="ECO:0000313" key="3">
    <source>
        <dbReference type="Proteomes" id="UP000198982"/>
    </source>
</evidence>
<dbReference type="InterPro" id="IPR007739">
    <property type="entry name" value="RgpF"/>
</dbReference>
<keyword evidence="1" id="KW-0472">Membrane</keyword>
<dbReference type="InterPro" id="IPR023214">
    <property type="entry name" value="HAD_sf"/>
</dbReference>
<proteinExistence type="predicted"/>
<sequence length="1023" mass="116479">MVSSCLRWQCYTRSEFPENIVERACFCWLLVFFCWLIQLAHSGLNLVARCFQRMRYSKVLRFFLRFFKKIILLNFLAYIIRVARNSGGYSHLLRKIWYIYRVEGYRGILRRLPLKRSARGNAEQFFRYTSIAHELVGGDCSEVCPKGGIAVIVHAYYPELFESIVVALNDIPWPFDLYVSVTNDEARLQVCDMATRLERAAHVEVQVTPNRGRDIAPFLVTYAAAIRAHRYVLHIHTKKSLYSGRERTEWRDYLIKGLLGGERRIRQIFSLFEREPKLGIVYPDTFGDLPYWAHTWLQNRGIGLQLGARLNIDISHSQYIDAPLGSMFWARNDALYPLIDLCLGYNDFPEECGQSDGTLQHTIERFFVLAAQHAGYGFRVMLDAENNSTLFICPGRKNLAQYFAGSIRDRILAMAPFAQIVSFDIFDTLLVRPWLSPDHLFSFLEQMVAERFGIKDFAHLRKKAEHFALLKYDTADVNITQIYDALGDLIDDSISSEQILMLELEIESAILSPRDEVCDAARALAAQGKRMVLVSDMYLDESFLSRLLASHDLDIFEKIYVSNEFGARKDTGTMWQLLPAHENVSEKQWLHVGDNEHSDLQRPLDAGFMHPIHVMRAADQFLLFNEDAASWMLQEHWQEGLLLGLLANRLFLPNRAASPIGIDGESRRVEIRSLRDFGYLTIGPALTVFMAWLLGRARVDRVELLLYASREGHLLKQAHDLIFERLSPSDVALPAGAYFLCSRASAGLAAIQDNLSLELLLDAHFNGSFGELLSSRYCIENLAPFVARLGEEAMQRPIVLPLERPRAIKQLGQCLDLISAQSEIACERYRRYAHGLIANRRSALVDIGYSGTIQKALASVVEGIVGGYYFVTTDKARCVDSLGQFAKGCFGDFIDPFRSDVPLYQYSLLFEAVLTAPHGQLLGFDAAGAPRYKSPGLAQRHFTEIEEIHAGALEFLDDALRVVGPAFSHLGSCHRASQLPIRQVMECRWQLDFDLSPLHVEDDFSGNSEISIFEFYKRQRERT</sequence>
<dbReference type="CDD" id="cd01427">
    <property type="entry name" value="HAD_like"/>
    <property type="match status" value="1"/>
</dbReference>
<accession>A0A1H4JKG1</accession>
<feature type="transmembrane region" description="Helical" evidence="1">
    <location>
        <begin position="62"/>
        <end position="80"/>
    </location>
</feature>
<dbReference type="Gene3D" id="3.40.50.1000">
    <property type="entry name" value="HAD superfamily/HAD-like"/>
    <property type="match status" value="1"/>
</dbReference>
<feature type="transmembrane region" description="Helical" evidence="1">
    <location>
        <begin position="20"/>
        <end position="41"/>
    </location>
</feature>
<dbReference type="Pfam" id="PF05045">
    <property type="entry name" value="RgpF"/>
    <property type="match status" value="1"/>
</dbReference>
<dbReference type="Gene3D" id="1.10.150.400">
    <property type="match status" value="1"/>
</dbReference>
<organism evidence="2 3">
    <name type="scientific">Pseudomonas saponiphila</name>
    <dbReference type="NCBI Taxonomy" id="556534"/>
    <lineage>
        <taxon>Bacteria</taxon>
        <taxon>Pseudomonadati</taxon>
        <taxon>Pseudomonadota</taxon>
        <taxon>Gammaproteobacteria</taxon>
        <taxon>Pseudomonadales</taxon>
        <taxon>Pseudomonadaceae</taxon>
        <taxon>Pseudomonas</taxon>
    </lineage>
</organism>
<dbReference type="AlphaFoldDB" id="A0A1H4JKG1"/>
<keyword evidence="1" id="KW-1133">Transmembrane helix</keyword>
<gene>
    <name evidence="2" type="ORF">SAMN05216178_0546</name>
</gene>
<evidence type="ECO:0000313" key="2">
    <source>
        <dbReference type="EMBL" id="SEB46839.1"/>
    </source>
</evidence>
<keyword evidence="1" id="KW-0812">Transmembrane</keyword>
<dbReference type="InterPro" id="IPR036412">
    <property type="entry name" value="HAD-like_sf"/>
</dbReference>
<protein>
    <submittedName>
        <fullName evidence="2">Haloacid dehalogenase superfamily, subfamily IA, variant 1 with third motif having Dx(3-4)D or Dx(3-4)E</fullName>
    </submittedName>
</protein>
<dbReference type="Proteomes" id="UP000198982">
    <property type="component" value="Unassembled WGS sequence"/>
</dbReference>
<dbReference type="InterPro" id="IPR006439">
    <property type="entry name" value="HAD-SF_hydro_IA"/>
</dbReference>
<dbReference type="EMBL" id="FNTJ01000001">
    <property type="protein sequence ID" value="SEB46839.1"/>
    <property type="molecule type" value="Genomic_DNA"/>
</dbReference>
<dbReference type="SUPFAM" id="SSF56784">
    <property type="entry name" value="HAD-like"/>
    <property type="match status" value="1"/>
</dbReference>